<comment type="caution">
    <text evidence="1">The sequence shown here is derived from an EMBL/GenBank/DDBJ whole genome shotgun (WGS) entry which is preliminary data.</text>
</comment>
<proteinExistence type="predicted"/>
<evidence type="ECO:0000313" key="1">
    <source>
        <dbReference type="EMBL" id="GAA5058359.1"/>
    </source>
</evidence>
<keyword evidence="2" id="KW-1185">Reference proteome</keyword>
<dbReference type="RefSeq" id="WP_345496838.1">
    <property type="nucleotide sequence ID" value="NZ_BAABJM010000003.1"/>
</dbReference>
<protein>
    <submittedName>
        <fullName evidence="1">Uncharacterized protein</fullName>
    </submittedName>
</protein>
<accession>A0ABP9KJJ6</accession>
<evidence type="ECO:0000313" key="2">
    <source>
        <dbReference type="Proteomes" id="UP001500603"/>
    </source>
</evidence>
<name>A0ABP9KJJ6_9NOCA</name>
<reference evidence="2" key="1">
    <citation type="journal article" date="2019" name="Int. J. Syst. Evol. Microbiol.">
        <title>The Global Catalogue of Microorganisms (GCM) 10K type strain sequencing project: providing services to taxonomists for standard genome sequencing and annotation.</title>
        <authorList>
            <consortium name="The Broad Institute Genomics Platform"/>
            <consortium name="The Broad Institute Genome Sequencing Center for Infectious Disease"/>
            <person name="Wu L."/>
            <person name="Ma J."/>
        </authorList>
    </citation>
    <scope>NUCLEOTIDE SEQUENCE [LARGE SCALE GENOMIC DNA]</scope>
    <source>
        <strain evidence="2">JCM 18298</strain>
    </source>
</reference>
<gene>
    <name evidence="1" type="ORF">GCM10023318_37570</name>
</gene>
<sequence>MKITTMTPQLTGLDLRPELSREDLCTFVERMRPELPDELWRLVEPYTETPRNWSTNTEVYGFATVDDGDGRPWRCELHAPIPWHDVVDTAPSLRWADERPTVEQLRGAWTALENLGARPAFAANLGPSESGDAWLVQVVLLSTIGSICVEEAREVGRLFGGRVGGIADHWACWRTGR</sequence>
<organism evidence="1 2">
    <name type="scientific">Nocardia callitridis</name>
    <dbReference type="NCBI Taxonomy" id="648753"/>
    <lineage>
        <taxon>Bacteria</taxon>
        <taxon>Bacillati</taxon>
        <taxon>Actinomycetota</taxon>
        <taxon>Actinomycetes</taxon>
        <taxon>Mycobacteriales</taxon>
        <taxon>Nocardiaceae</taxon>
        <taxon>Nocardia</taxon>
    </lineage>
</organism>
<dbReference type="EMBL" id="BAABJM010000003">
    <property type="protein sequence ID" value="GAA5058359.1"/>
    <property type="molecule type" value="Genomic_DNA"/>
</dbReference>
<dbReference type="Proteomes" id="UP001500603">
    <property type="component" value="Unassembled WGS sequence"/>
</dbReference>